<name>A0AAD4DFX8_9FUNG</name>
<reference evidence="2" key="1">
    <citation type="journal article" date="2020" name="Fungal Divers.">
        <title>Resolving the Mortierellaceae phylogeny through synthesis of multi-gene phylogenetics and phylogenomics.</title>
        <authorList>
            <person name="Vandepol N."/>
            <person name="Liber J."/>
            <person name="Desiro A."/>
            <person name="Na H."/>
            <person name="Kennedy M."/>
            <person name="Barry K."/>
            <person name="Grigoriev I.V."/>
            <person name="Miller A.N."/>
            <person name="O'Donnell K."/>
            <person name="Stajich J.E."/>
            <person name="Bonito G."/>
        </authorList>
    </citation>
    <scope>NUCLEOTIDE SEQUENCE</scope>
    <source>
        <strain evidence="2">NRRL 28262</strain>
    </source>
</reference>
<sequence>MSSTKIISKTSSTSALNTPTGSRRNSLSNELTVGASRPSSVSGNNMKSLQQIRDEMMSIMWSKGMFTSPSQPFALKSIRPELN</sequence>
<keyword evidence="3" id="KW-1185">Reference proteome</keyword>
<organism evidence="2 3">
    <name type="scientific">Linnemannia exigua</name>
    <dbReference type="NCBI Taxonomy" id="604196"/>
    <lineage>
        <taxon>Eukaryota</taxon>
        <taxon>Fungi</taxon>
        <taxon>Fungi incertae sedis</taxon>
        <taxon>Mucoromycota</taxon>
        <taxon>Mortierellomycotina</taxon>
        <taxon>Mortierellomycetes</taxon>
        <taxon>Mortierellales</taxon>
        <taxon>Mortierellaceae</taxon>
        <taxon>Linnemannia</taxon>
    </lineage>
</organism>
<evidence type="ECO:0000313" key="3">
    <source>
        <dbReference type="Proteomes" id="UP001194580"/>
    </source>
</evidence>
<dbReference type="EMBL" id="JAAAIL010000338">
    <property type="protein sequence ID" value="KAG0276771.1"/>
    <property type="molecule type" value="Genomic_DNA"/>
</dbReference>
<dbReference type="Proteomes" id="UP001194580">
    <property type="component" value="Unassembled WGS sequence"/>
</dbReference>
<accession>A0AAD4DFX8</accession>
<feature type="compositionally biased region" description="Low complexity" evidence="1">
    <location>
        <begin position="1"/>
        <end position="14"/>
    </location>
</feature>
<evidence type="ECO:0000313" key="2">
    <source>
        <dbReference type="EMBL" id="KAG0276771.1"/>
    </source>
</evidence>
<proteinExistence type="predicted"/>
<comment type="caution">
    <text evidence="2">The sequence shown here is derived from an EMBL/GenBank/DDBJ whole genome shotgun (WGS) entry which is preliminary data.</text>
</comment>
<protein>
    <submittedName>
        <fullName evidence="2">Uncharacterized protein</fullName>
    </submittedName>
</protein>
<evidence type="ECO:0000256" key="1">
    <source>
        <dbReference type="SAM" id="MobiDB-lite"/>
    </source>
</evidence>
<feature type="compositionally biased region" description="Polar residues" evidence="1">
    <location>
        <begin position="15"/>
        <end position="45"/>
    </location>
</feature>
<feature type="region of interest" description="Disordered" evidence="1">
    <location>
        <begin position="1"/>
        <end position="45"/>
    </location>
</feature>
<gene>
    <name evidence="2" type="ORF">BGZ95_007049</name>
</gene>
<dbReference type="AlphaFoldDB" id="A0AAD4DFX8"/>